<sequence length="191" mass="20252">MTPLRQRLDRPDSLIDTNTVDVYNGPPPLAPTSESSTTTTRRRTQAATQASAARASATHPGHARSRVRPSRSAATSSTAVIPPDSPTAGLPTIRSQPEISSIDDGSHRGLITSESVRTLTLQDRQPATATSRTASMSISSRPSSESSVTNSSAPRVSTARSQYSAAGSDRFSSSFIQPPPEDLVTENHDLR</sequence>
<organism evidence="2 3">
    <name type="scientific">Rickenella mellea</name>
    <dbReference type="NCBI Taxonomy" id="50990"/>
    <lineage>
        <taxon>Eukaryota</taxon>
        <taxon>Fungi</taxon>
        <taxon>Dikarya</taxon>
        <taxon>Basidiomycota</taxon>
        <taxon>Agaricomycotina</taxon>
        <taxon>Agaricomycetes</taxon>
        <taxon>Hymenochaetales</taxon>
        <taxon>Rickenellaceae</taxon>
        <taxon>Rickenella</taxon>
    </lineage>
</organism>
<dbReference type="EMBL" id="ML170362">
    <property type="protein sequence ID" value="TDL14265.1"/>
    <property type="molecule type" value="Genomic_DNA"/>
</dbReference>
<feature type="compositionally biased region" description="Polar residues" evidence="1">
    <location>
        <begin position="112"/>
        <end position="125"/>
    </location>
</feature>
<gene>
    <name evidence="2" type="ORF">BD410DRAFT_846191</name>
</gene>
<dbReference type="VEuPathDB" id="FungiDB:BD410DRAFT_846191"/>
<accession>A0A4Y7PG15</accession>
<evidence type="ECO:0000313" key="2">
    <source>
        <dbReference type="EMBL" id="TDL14265.1"/>
    </source>
</evidence>
<proteinExistence type="predicted"/>
<evidence type="ECO:0000313" key="3">
    <source>
        <dbReference type="Proteomes" id="UP000294933"/>
    </source>
</evidence>
<feature type="compositionally biased region" description="Polar residues" evidence="1">
    <location>
        <begin position="154"/>
        <end position="176"/>
    </location>
</feature>
<name>A0A4Y7PG15_9AGAM</name>
<dbReference type="AlphaFoldDB" id="A0A4Y7PG15"/>
<feature type="compositionally biased region" description="Low complexity" evidence="1">
    <location>
        <begin position="35"/>
        <end position="58"/>
    </location>
</feature>
<dbReference type="Proteomes" id="UP000294933">
    <property type="component" value="Unassembled WGS sequence"/>
</dbReference>
<feature type="compositionally biased region" description="Low complexity" evidence="1">
    <location>
        <begin position="127"/>
        <end position="153"/>
    </location>
</feature>
<feature type="compositionally biased region" description="Low complexity" evidence="1">
    <location>
        <begin position="70"/>
        <end position="80"/>
    </location>
</feature>
<evidence type="ECO:0000256" key="1">
    <source>
        <dbReference type="SAM" id="MobiDB-lite"/>
    </source>
</evidence>
<keyword evidence="3" id="KW-1185">Reference proteome</keyword>
<feature type="region of interest" description="Disordered" evidence="1">
    <location>
        <begin position="1"/>
        <end position="191"/>
    </location>
</feature>
<protein>
    <submittedName>
        <fullName evidence="2">Uncharacterized protein</fullName>
    </submittedName>
</protein>
<reference evidence="2 3" key="1">
    <citation type="submission" date="2018-06" db="EMBL/GenBank/DDBJ databases">
        <title>A transcriptomic atlas of mushroom development highlights an independent origin of complex multicellularity.</title>
        <authorList>
            <consortium name="DOE Joint Genome Institute"/>
            <person name="Krizsan K."/>
            <person name="Almasi E."/>
            <person name="Merenyi Z."/>
            <person name="Sahu N."/>
            <person name="Viragh M."/>
            <person name="Koszo T."/>
            <person name="Mondo S."/>
            <person name="Kiss B."/>
            <person name="Balint B."/>
            <person name="Kues U."/>
            <person name="Barry K."/>
            <person name="Hegedus J.C."/>
            <person name="Henrissat B."/>
            <person name="Johnson J."/>
            <person name="Lipzen A."/>
            <person name="Ohm R."/>
            <person name="Nagy I."/>
            <person name="Pangilinan J."/>
            <person name="Yan J."/>
            <person name="Xiong Y."/>
            <person name="Grigoriev I.V."/>
            <person name="Hibbett D.S."/>
            <person name="Nagy L.G."/>
        </authorList>
    </citation>
    <scope>NUCLEOTIDE SEQUENCE [LARGE SCALE GENOMIC DNA]</scope>
    <source>
        <strain evidence="2 3">SZMC22713</strain>
    </source>
</reference>
<feature type="compositionally biased region" description="Basic and acidic residues" evidence="1">
    <location>
        <begin position="1"/>
        <end position="13"/>
    </location>
</feature>